<proteinExistence type="predicted"/>
<dbReference type="Proteomes" id="UP000269708">
    <property type="component" value="Unassembled WGS sequence"/>
</dbReference>
<feature type="region of interest" description="Disordered" evidence="1">
    <location>
        <begin position="1"/>
        <end position="28"/>
    </location>
</feature>
<reference evidence="2 3" key="1">
    <citation type="submission" date="2018-11" db="EMBL/GenBank/DDBJ databases">
        <title>Genomic Encyclopedia of Type Strains, Phase IV (KMG-IV): sequencing the most valuable type-strain genomes for metagenomic binning, comparative biology and taxonomic classification.</title>
        <authorList>
            <person name="Goeker M."/>
        </authorList>
    </citation>
    <scope>NUCLEOTIDE SEQUENCE [LARGE SCALE GENOMIC DNA]</scope>
    <source>
        <strain evidence="2 3">DSM 25623</strain>
    </source>
</reference>
<gene>
    <name evidence="2" type="ORF">EDC50_0657</name>
</gene>
<accession>A0A3N4VEP0</accession>
<keyword evidence="3" id="KW-1185">Reference proteome</keyword>
<protein>
    <submittedName>
        <fullName evidence="2">Uncharacterized protein</fullName>
    </submittedName>
</protein>
<organism evidence="2 3">
    <name type="scientific">Vulcaniibacterium tengchongense</name>
    <dbReference type="NCBI Taxonomy" id="1273429"/>
    <lineage>
        <taxon>Bacteria</taxon>
        <taxon>Pseudomonadati</taxon>
        <taxon>Pseudomonadota</taxon>
        <taxon>Gammaproteobacteria</taxon>
        <taxon>Lysobacterales</taxon>
        <taxon>Lysobacteraceae</taxon>
        <taxon>Vulcaniibacterium</taxon>
    </lineage>
</organism>
<comment type="caution">
    <text evidence="2">The sequence shown here is derived from an EMBL/GenBank/DDBJ whole genome shotgun (WGS) entry which is preliminary data.</text>
</comment>
<evidence type="ECO:0000256" key="1">
    <source>
        <dbReference type="SAM" id="MobiDB-lite"/>
    </source>
</evidence>
<evidence type="ECO:0000313" key="2">
    <source>
        <dbReference type="EMBL" id="RPE81466.1"/>
    </source>
</evidence>
<sequence length="69" mass="7270">MSDALAIVPSPVRGGGLGRARTAPHRAGALSVVRAPSLAPSLSRRRERGYPMHVGLFRQRENGSATHVG</sequence>
<dbReference type="AlphaFoldDB" id="A0A3N4VEP0"/>
<dbReference type="EMBL" id="RKQN01000001">
    <property type="protein sequence ID" value="RPE81466.1"/>
    <property type="molecule type" value="Genomic_DNA"/>
</dbReference>
<evidence type="ECO:0000313" key="3">
    <source>
        <dbReference type="Proteomes" id="UP000269708"/>
    </source>
</evidence>
<name>A0A3N4VEP0_9GAMM</name>